<sequence>MFHLIFNVKKLIIMQKIITISIIMLLCMILFFTSCKKDYGNLNNATVESFLKDASQSELNNLVSGTESGMRNVLNLYLDDIGSIGREGYHFSGSEPRYVTDLLGASNATLSGSNFYIVNPWAARYRVIKNCNVLIQAATNSTHITAAQKSGYIGFARTIKAYQLLMNLNLTDSNGIRIDVSDPDHLGPIVNYSDGLTSIASLLDSAKADFSNASIAFTLAGFNNFSDAAGLVKFNRAIAARVSVYQQKWQGALDNLSGSFFGLNTGFNVGVYHVFGTGSGDQLNPMFIPQNQTGEVRLAHPSYAADIEAGDDRINKATLRNAAASLSGLSSNRDVWVYTSATAPIPVIRNEELILIYAEANIQLNNLNEGVKAINVIRNGHGLADYSGAVTQSALITEMLKQRRYSLFFEGHRWIDMRRYNLLNTLPLDRPGDDVWTEFPLPVTEQ</sequence>
<evidence type="ECO:0000313" key="9">
    <source>
        <dbReference type="Proteomes" id="UP000326903"/>
    </source>
</evidence>
<proteinExistence type="inferred from homology"/>
<feature type="transmembrane region" description="Helical" evidence="6">
    <location>
        <begin position="12"/>
        <end position="32"/>
    </location>
</feature>
<dbReference type="Pfam" id="PF07980">
    <property type="entry name" value="SusD_RagB"/>
    <property type="match status" value="1"/>
</dbReference>
<dbReference type="InterPro" id="IPR012944">
    <property type="entry name" value="SusD_RagB_dom"/>
</dbReference>
<dbReference type="InterPro" id="IPR011990">
    <property type="entry name" value="TPR-like_helical_dom_sf"/>
</dbReference>
<gene>
    <name evidence="8" type="ORF">FW778_18220</name>
</gene>
<feature type="domain" description="RagB/SusD" evidence="7">
    <location>
        <begin position="333"/>
        <end position="421"/>
    </location>
</feature>
<accession>A0A5J5ID01</accession>
<reference evidence="8 9" key="1">
    <citation type="submission" date="2019-09" db="EMBL/GenBank/DDBJ databases">
        <title>Draft genome sequence of Ginsengibacter sp. BR5-29.</title>
        <authorList>
            <person name="Im W.-T."/>
        </authorList>
    </citation>
    <scope>NUCLEOTIDE SEQUENCE [LARGE SCALE GENOMIC DNA]</scope>
    <source>
        <strain evidence="8 9">BR5-29</strain>
    </source>
</reference>
<evidence type="ECO:0000256" key="1">
    <source>
        <dbReference type="ARBA" id="ARBA00004442"/>
    </source>
</evidence>
<dbReference type="SUPFAM" id="SSF48452">
    <property type="entry name" value="TPR-like"/>
    <property type="match status" value="1"/>
</dbReference>
<keyword evidence="4 6" id="KW-0472">Membrane</keyword>
<evidence type="ECO:0000256" key="2">
    <source>
        <dbReference type="ARBA" id="ARBA00006275"/>
    </source>
</evidence>
<dbReference type="EMBL" id="VYQF01000007">
    <property type="protein sequence ID" value="KAA9036555.1"/>
    <property type="molecule type" value="Genomic_DNA"/>
</dbReference>
<evidence type="ECO:0000256" key="3">
    <source>
        <dbReference type="ARBA" id="ARBA00022729"/>
    </source>
</evidence>
<keyword evidence="9" id="KW-1185">Reference proteome</keyword>
<organism evidence="8 9">
    <name type="scientific">Ginsengibacter hankyongi</name>
    <dbReference type="NCBI Taxonomy" id="2607284"/>
    <lineage>
        <taxon>Bacteria</taxon>
        <taxon>Pseudomonadati</taxon>
        <taxon>Bacteroidota</taxon>
        <taxon>Chitinophagia</taxon>
        <taxon>Chitinophagales</taxon>
        <taxon>Chitinophagaceae</taxon>
        <taxon>Ginsengibacter</taxon>
    </lineage>
</organism>
<protein>
    <submittedName>
        <fullName evidence="8">RagB/SusD family nutrient uptake outer membrane protein</fullName>
    </submittedName>
</protein>
<evidence type="ECO:0000256" key="4">
    <source>
        <dbReference type="ARBA" id="ARBA00023136"/>
    </source>
</evidence>
<evidence type="ECO:0000259" key="7">
    <source>
        <dbReference type="Pfam" id="PF07980"/>
    </source>
</evidence>
<dbReference type="Gene3D" id="1.25.40.390">
    <property type="match status" value="1"/>
</dbReference>
<comment type="caution">
    <text evidence="8">The sequence shown here is derived from an EMBL/GenBank/DDBJ whole genome shotgun (WGS) entry which is preliminary data.</text>
</comment>
<name>A0A5J5ID01_9BACT</name>
<evidence type="ECO:0000313" key="8">
    <source>
        <dbReference type="EMBL" id="KAA9036555.1"/>
    </source>
</evidence>
<evidence type="ECO:0000256" key="5">
    <source>
        <dbReference type="ARBA" id="ARBA00023237"/>
    </source>
</evidence>
<dbReference type="CDD" id="cd08977">
    <property type="entry name" value="SusD"/>
    <property type="match status" value="1"/>
</dbReference>
<evidence type="ECO:0000256" key="6">
    <source>
        <dbReference type="SAM" id="Phobius"/>
    </source>
</evidence>
<keyword evidence="6" id="KW-1133">Transmembrane helix</keyword>
<keyword evidence="3" id="KW-0732">Signal</keyword>
<keyword evidence="6" id="KW-0812">Transmembrane</keyword>
<keyword evidence="5" id="KW-0998">Cell outer membrane</keyword>
<comment type="subcellular location">
    <subcellularLocation>
        <location evidence="1">Cell outer membrane</location>
    </subcellularLocation>
</comment>
<dbReference type="AlphaFoldDB" id="A0A5J5ID01"/>
<comment type="similarity">
    <text evidence="2">Belongs to the SusD family.</text>
</comment>
<dbReference type="Proteomes" id="UP000326903">
    <property type="component" value="Unassembled WGS sequence"/>
</dbReference>
<dbReference type="GO" id="GO:0009279">
    <property type="term" value="C:cell outer membrane"/>
    <property type="evidence" value="ECO:0007669"/>
    <property type="project" value="UniProtKB-SubCell"/>
</dbReference>